<comment type="caution">
    <text evidence="1">The sequence shown here is derived from an EMBL/GenBank/DDBJ whole genome shotgun (WGS) entry which is preliminary data.</text>
</comment>
<evidence type="ECO:0000313" key="1">
    <source>
        <dbReference type="EMBL" id="KKL83091.1"/>
    </source>
</evidence>
<name>A0A0F9FXW6_9ZZZZ</name>
<organism evidence="1">
    <name type="scientific">marine sediment metagenome</name>
    <dbReference type="NCBI Taxonomy" id="412755"/>
    <lineage>
        <taxon>unclassified sequences</taxon>
        <taxon>metagenomes</taxon>
        <taxon>ecological metagenomes</taxon>
    </lineage>
</organism>
<dbReference type="EMBL" id="LAZR01022086">
    <property type="protein sequence ID" value="KKL83091.1"/>
    <property type="molecule type" value="Genomic_DNA"/>
</dbReference>
<dbReference type="SUPFAM" id="SSF52540">
    <property type="entry name" value="P-loop containing nucleoside triphosphate hydrolases"/>
    <property type="match status" value="1"/>
</dbReference>
<dbReference type="InterPro" id="IPR027417">
    <property type="entry name" value="P-loop_NTPase"/>
</dbReference>
<proteinExistence type="predicted"/>
<evidence type="ECO:0008006" key="2">
    <source>
        <dbReference type="Google" id="ProtNLM"/>
    </source>
</evidence>
<sequence>IGILGDRDYGKTSIVFDLLKKYQGKRGIVLFAYPDTSFKYRQIHTLSELELTTSSIVFMDELQKHIKFYQRSMNDEFLELLSTMAHNNNTLLFTTPMSQFITKSLDCFIDGFIYTKISDLGQLKNGSKAKRLLQAFSCVRISKRTLRLEKGEYLQIIDGQEQTNGVHRFSNPFIKKAWNANNSLKIPQKESKNIPKTRS</sequence>
<reference evidence="1" key="1">
    <citation type="journal article" date="2015" name="Nature">
        <title>Complex archaea that bridge the gap between prokaryotes and eukaryotes.</title>
        <authorList>
            <person name="Spang A."/>
            <person name="Saw J.H."/>
            <person name="Jorgensen S.L."/>
            <person name="Zaremba-Niedzwiedzka K."/>
            <person name="Martijn J."/>
            <person name="Lind A.E."/>
            <person name="van Eijk R."/>
            <person name="Schleper C."/>
            <person name="Guy L."/>
            <person name="Ettema T.J."/>
        </authorList>
    </citation>
    <scope>NUCLEOTIDE SEQUENCE</scope>
</reference>
<dbReference type="AlphaFoldDB" id="A0A0F9FXW6"/>
<accession>A0A0F9FXW6</accession>
<gene>
    <name evidence="1" type="ORF">LCGC14_1978290</name>
</gene>
<feature type="non-terminal residue" evidence="1">
    <location>
        <position position="1"/>
    </location>
</feature>
<protein>
    <recommendedName>
        <fullName evidence="2">Zona occludens toxin N-terminal domain-containing protein</fullName>
    </recommendedName>
</protein>